<dbReference type="AlphaFoldDB" id="A0A1M5S594"/>
<evidence type="ECO:0000256" key="2">
    <source>
        <dbReference type="SAM" id="Phobius"/>
    </source>
</evidence>
<keyword evidence="2" id="KW-0812">Transmembrane</keyword>
<evidence type="ECO:0000313" key="4">
    <source>
        <dbReference type="Proteomes" id="UP000243255"/>
    </source>
</evidence>
<sequence>MNIRKKFSGQFIMISLFLMFLSFSMITGIIFQIIKIKEYKAEMTTLKKQLQTTKQEISKLEDGIGSKEDLEYTVRQRLNMVRPDEIIYIDIGKGPNKK</sequence>
<evidence type="ECO:0000313" key="3">
    <source>
        <dbReference type="EMBL" id="SHH33448.1"/>
    </source>
</evidence>
<dbReference type="STRING" id="1121321.SAMN04488530_1376"/>
<dbReference type="Proteomes" id="UP000243255">
    <property type="component" value="Unassembled WGS sequence"/>
</dbReference>
<dbReference type="InterPro" id="IPR007060">
    <property type="entry name" value="FtsL/DivIC"/>
</dbReference>
<protein>
    <submittedName>
        <fullName evidence="3">Septum formation initiator</fullName>
    </submittedName>
</protein>
<proteinExistence type="predicted"/>
<name>A0A1M5S594_9FIRM</name>
<keyword evidence="1" id="KW-0175">Coiled coil</keyword>
<organism evidence="3 4">
    <name type="scientific">Asaccharospora irregularis DSM 2635</name>
    <dbReference type="NCBI Taxonomy" id="1121321"/>
    <lineage>
        <taxon>Bacteria</taxon>
        <taxon>Bacillati</taxon>
        <taxon>Bacillota</taxon>
        <taxon>Clostridia</taxon>
        <taxon>Peptostreptococcales</taxon>
        <taxon>Peptostreptococcaceae</taxon>
        <taxon>Asaccharospora</taxon>
    </lineage>
</organism>
<keyword evidence="4" id="KW-1185">Reference proteome</keyword>
<dbReference type="RefSeq" id="WP_073127256.1">
    <property type="nucleotide sequence ID" value="NZ_BAABCH010000081.1"/>
</dbReference>
<feature type="coiled-coil region" evidence="1">
    <location>
        <begin position="36"/>
        <end position="63"/>
    </location>
</feature>
<dbReference type="Pfam" id="PF04977">
    <property type="entry name" value="DivIC"/>
    <property type="match status" value="1"/>
</dbReference>
<dbReference type="OrthoDB" id="1755653at2"/>
<evidence type="ECO:0000256" key="1">
    <source>
        <dbReference type="SAM" id="Coils"/>
    </source>
</evidence>
<keyword evidence="2" id="KW-0472">Membrane</keyword>
<gene>
    <name evidence="3" type="ORF">SAMN04488530_1376</name>
</gene>
<reference evidence="4" key="1">
    <citation type="submission" date="2016-11" db="EMBL/GenBank/DDBJ databases">
        <authorList>
            <person name="Varghese N."/>
            <person name="Submissions S."/>
        </authorList>
    </citation>
    <scope>NUCLEOTIDE SEQUENCE [LARGE SCALE GENOMIC DNA]</scope>
    <source>
        <strain evidence="4">DSM 2635</strain>
    </source>
</reference>
<keyword evidence="2" id="KW-1133">Transmembrane helix</keyword>
<feature type="transmembrane region" description="Helical" evidence="2">
    <location>
        <begin position="12"/>
        <end position="34"/>
    </location>
</feature>
<accession>A0A1M5S594</accession>
<dbReference type="EMBL" id="FQWX01000037">
    <property type="protein sequence ID" value="SHH33448.1"/>
    <property type="molecule type" value="Genomic_DNA"/>
</dbReference>